<protein>
    <submittedName>
        <fullName evidence="1">Uncharacterized protein</fullName>
    </submittedName>
</protein>
<reference evidence="1" key="1">
    <citation type="submission" date="2019-12" db="EMBL/GenBank/DDBJ databases">
        <authorList>
            <consortium name="PulseNet: The National Subtyping Network for Foodborne Disease Surveillance"/>
            <person name="Tarr C.L."/>
            <person name="Trees E."/>
            <person name="Katz L.S."/>
            <person name="Carleton-Romer H.A."/>
            <person name="Stroika S."/>
            <person name="Kucerova Z."/>
            <person name="Roache K.F."/>
            <person name="Sabol A.L."/>
            <person name="Besser J."/>
            <person name="Gerner-Smidt P."/>
        </authorList>
    </citation>
    <scope>NUCLEOTIDE SEQUENCE</scope>
    <source>
        <strain evidence="1">PNUSAC014016</strain>
    </source>
</reference>
<dbReference type="AlphaFoldDB" id="A0A6F9JD39"/>
<dbReference type="RefSeq" id="WP_158004964.1">
    <property type="nucleotide sequence ID" value="NZ_AABUZP020000050.1"/>
</dbReference>
<accession>A0A6F9JD39</accession>
<dbReference type="EMBL" id="AANITE010000015">
    <property type="protein sequence ID" value="EDO9682777.1"/>
    <property type="molecule type" value="Genomic_DNA"/>
</dbReference>
<comment type="caution">
    <text evidence="1">The sequence shown here is derived from an EMBL/GenBank/DDBJ whole genome shotgun (WGS) entry which is preliminary data.</text>
</comment>
<evidence type="ECO:0000313" key="1">
    <source>
        <dbReference type="EMBL" id="EDO9682777.1"/>
    </source>
</evidence>
<organism evidence="1">
    <name type="scientific">Campylobacter fetus</name>
    <dbReference type="NCBI Taxonomy" id="196"/>
    <lineage>
        <taxon>Bacteria</taxon>
        <taxon>Pseudomonadati</taxon>
        <taxon>Campylobacterota</taxon>
        <taxon>Epsilonproteobacteria</taxon>
        <taxon>Campylobacterales</taxon>
        <taxon>Campylobacteraceae</taxon>
        <taxon>Campylobacter</taxon>
    </lineage>
</organism>
<name>A0A6F9JD39_CAMFE</name>
<sequence>MKSISIYDVDNIDHARAFLIMINTILMGWHKGADEIDIEYLKSACGDLWLLSYEHI</sequence>
<proteinExistence type="predicted"/>
<gene>
    <name evidence="1" type="ORF">GPS25_08810</name>
</gene>